<comment type="caution">
    <text evidence="1">The sequence shown here is derived from an EMBL/GenBank/DDBJ whole genome shotgun (WGS) entry which is preliminary data.</text>
</comment>
<proteinExistence type="predicted"/>
<protein>
    <submittedName>
        <fullName evidence="1">Uncharacterized protein</fullName>
    </submittedName>
</protein>
<dbReference type="EMBL" id="MU150361">
    <property type="protein sequence ID" value="KAF9457707.1"/>
    <property type="molecule type" value="Genomic_DNA"/>
</dbReference>
<evidence type="ECO:0000313" key="1">
    <source>
        <dbReference type="EMBL" id="KAF9457707.1"/>
    </source>
</evidence>
<dbReference type="AlphaFoldDB" id="A0A9P5XW81"/>
<name>A0A9P5XW81_9AGAR</name>
<keyword evidence="2" id="KW-1185">Reference proteome</keyword>
<sequence length="225" mass="25076">MEGYKTLAPSSPNFLFLEENSLCRKLFWDLAVAPVKKDIEIASTWFSQCTGSKLGLIKVIIPHSHRVSSLVLPVDDILWESVSPNLFENLEYLSLREYEGDPRSGERSFSQPLNAPSLRSTKIQASLGTIRSGLSSQLPLSKLTKLRFTGSIIVTVLIPIFSACDSVIPMPHLHPLHIYSADSTSTPLPLLEVPNLLSLSTDIDLSSPTYTPLFQRYKYLCRITI</sequence>
<organism evidence="1 2">
    <name type="scientific">Collybia nuda</name>
    <dbReference type="NCBI Taxonomy" id="64659"/>
    <lineage>
        <taxon>Eukaryota</taxon>
        <taxon>Fungi</taxon>
        <taxon>Dikarya</taxon>
        <taxon>Basidiomycota</taxon>
        <taxon>Agaricomycotina</taxon>
        <taxon>Agaricomycetes</taxon>
        <taxon>Agaricomycetidae</taxon>
        <taxon>Agaricales</taxon>
        <taxon>Tricholomatineae</taxon>
        <taxon>Clitocybaceae</taxon>
        <taxon>Collybia</taxon>
    </lineage>
</organism>
<evidence type="ECO:0000313" key="2">
    <source>
        <dbReference type="Proteomes" id="UP000807353"/>
    </source>
</evidence>
<accession>A0A9P5XW81</accession>
<reference evidence="1" key="1">
    <citation type="submission" date="2020-11" db="EMBL/GenBank/DDBJ databases">
        <authorList>
            <consortium name="DOE Joint Genome Institute"/>
            <person name="Ahrendt S."/>
            <person name="Riley R."/>
            <person name="Andreopoulos W."/>
            <person name="Labutti K."/>
            <person name="Pangilinan J."/>
            <person name="Ruiz-Duenas F.J."/>
            <person name="Barrasa J.M."/>
            <person name="Sanchez-Garcia M."/>
            <person name="Camarero S."/>
            <person name="Miyauchi S."/>
            <person name="Serrano A."/>
            <person name="Linde D."/>
            <person name="Babiker R."/>
            <person name="Drula E."/>
            <person name="Ayuso-Fernandez I."/>
            <person name="Pacheco R."/>
            <person name="Padilla G."/>
            <person name="Ferreira P."/>
            <person name="Barriuso J."/>
            <person name="Kellner H."/>
            <person name="Castanera R."/>
            <person name="Alfaro M."/>
            <person name="Ramirez L."/>
            <person name="Pisabarro A.G."/>
            <person name="Kuo A."/>
            <person name="Tritt A."/>
            <person name="Lipzen A."/>
            <person name="He G."/>
            <person name="Yan M."/>
            <person name="Ng V."/>
            <person name="Cullen D."/>
            <person name="Martin F."/>
            <person name="Rosso M.-N."/>
            <person name="Henrissat B."/>
            <person name="Hibbett D."/>
            <person name="Martinez A.T."/>
            <person name="Grigoriev I.V."/>
        </authorList>
    </citation>
    <scope>NUCLEOTIDE SEQUENCE</scope>
    <source>
        <strain evidence="1">CBS 247.69</strain>
    </source>
</reference>
<dbReference type="Proteomes" id="UP000807353">
    <property type="component" value="Unassembled WGS sequence"/>
</dbReference>
<gene>
    <name evidence="1" type="ORF">BDZ94DRAFT_1313949</name>
</gene>